<evidence type="ECO:0000259" key="8">
    <source>
        <dbReference type="PROSITE" id="PS51469"/>
    </source>
</evidence>
<protein>
    <submittedName>
        <fullName evidence="9">Klaroid protein</fullName>
    </submittedName>
</protein>
<dbReference type="PROSITE" id="PS51469">
    <property type="entry name" value="SUN"/>
    <property type="match status" value="1"/>
</dbReference>
<evidence type="ECO:0000256" key="4">
    <source>
        <dbReference type="ARBA" id="ARBA00023054"/>
    </source>
</evidence>
<keyword evidence="2 7" id="KW-0812">Transmembrane</keyword>
<proteinExistence type="predicted"/>
<keyword evidence="4" id="KW-0175">Coiled coil</keyword>
<dbReference type="InterPro" id="IPR045119">
    <property type="entry name" value="SUN1-5"/>
</dbReference>
<dbReference type="OrthoDB" id="342281at2759"/>
<feature type="transmembrane region" description="Helical" evidence="7">
    <location>
        <begin position="388"/>
        <end position="408"/>
    </location>
</feature>
<dbReference type="GO" id="GO:0043495">
    <property type="term" value="F:protein-membrane adaptor activity"/>
    <property type="evidence" value="ECO:0007669"/>
    <property type="project" value="TreeGrafter"/>
</dbReference>
<dbReference type="GO" id="GO:0034993">
    <property type="term" value="C:meiotic nuclear membrane microtubule tethering complex"/>
    <property type="evidence" value="ECO:0007669"/>
    <property type="project" value="TreeGrafter"/>
</dbReference>
<comment type="caution">
    <text evidence="9">The sequence shown here is derived from an EMBL/GenBank/DDBJ whole genome shotgun (WGS) entry which is preliminary data.</text>
</comment>
<feature type="compositionally biased region" description="Basic and acidic residues" evidence="6">
    <location>
        <begin position="151"/>
        <end position="165"/>
    </location>
</feature>
<dbReference type="Gene3D" id="2.60.120.260">
    <property type="entry name" value="Galactose-binding domain-like"/>
    <property type="match status" value="1"/>
</dbReference>
<gene>
    <name evidence="9" type="primary">koi</name>
    <name evidence="9" type="ORF">Bhyg_01613</name>
</gene>
<evidence type="ECO:0000256" key="3">
    <source>
        <dbReference type="ARBA" id="ARBA00022989"/>
    </source>
</evidence>
<dbReference type="InterPro" id="IPR012919">
    <property type="entry name" value="SUN_dom"/>
</dbReference>
<organism evidence="9 10">
    <name type="scientific">Pseudolycoriella hygida</name>
    <dbReference type="NCBI Taxonomy" id="35572"/>
    <lineage>
        <taxon>Eukaryota</taxon>
        <taxon>Metazoa</taxon>
        <taxon>Ecdysozoa</taxon>
        <taxon>Arthropoda</taxon>
        <taxon>Hexapoda</taxon>
        <taxon>Insecta</taxon>
        <taxon>Pterygota</taxon>
        <taxon>Neoptera</taxon>
        <taxon>Endopterygota</taxon>
        <taxon>Diptera</taxon>
        <taxon>Nematocera</taxon>
        <taxon>Sciaroidea</taxon>
        <taxon>Sciaridae</taxon>
        <taxon>Pseudolycoriella</taxon>
    </lineage>
</organism>
<evidence type="ECO:0000313" key="10">
    <source>
        <dbReference type="Proteomes" id="UP001151699"/>
    </source>
</evidence>
<evidence type="ECO:0000256" key="7">
    <source>
        <dbReference type="SAM" id="Phobius"/>
    </source>
</evidence>
<dbReference type="FunFam" id="2.60.120.260:FF:000009">
    <property type="entry name" value="SUN domain-containing protein 1 isoform X1"/>
    <property type="match status" value="1"/>
</dbReference>
<dbReference type="PANTHER" id="PTHR12911:SF8">
    <property type="entry name" value="KLAROID PROTEIN-RELATED"/>
    <property type="match status" value="1"/>
</dbReference>
<accession>A0A9Q0S5Q9</accession>
<dbReference type="AlphaFoldDB" id="A0A9Q0S5Q9"/>
<evidence type="ECO:0000256" key="1">
    <source>
        <dbReference type="ARBA" id="ARBA00004370"/>
    </source>
</evidence>
<evidence type="ECO:0000256" key="6">
    <source>
        <dbReference type="SAM" id="MobiDB-lite"/>
    </source>
</evidence>
<keyword evidence="10" id="KW-1185">Reference proteome</keyword>
<dbReference type="Pfam" id="PF07738">
    <property type="entry name" value="Sad1_UNC"/>
    <property type="match status" value="1"/>
</dbReference>
<feature type="domain" description="SUN" evidence="8">
    <location>
        <begin position="854"/>
        <end position="1017"/>
    </location>
</feature>
<reference evidence="9" key="1">
    <citation type="submission" date="2022-07" db="EMBL/GenBank/DDBJ databases">
        <authorList>
            <person name="Trinca V."/>
            <person name="Uliana J.V.C."/>
            <person name="Torres T.T."/>
            <person name="Ward R.J."/>
            <person name="Monesi N."/>
        </authorList>
    </citation>
    <scope>NUCLEOTIDE SEQUENCE</scope>
    <source>
        <strain evidence="9">HSMRA1968</strain>
        <tissue evidence="9">Whole embryos</tissue>
    </source>
</reference>
<evidence type="ECO:0000256" key="2">
    <source>
        <dbReference type="ARBA" id="ARBA00022692"/>
    </source>
</evidence>
<dbReference type="PANTHER" id="PTHR12911">
    <property type="entry name" value="SAD1/UNC-84-LIKE PROTEIN-RELATED"/>
    <property type="match status" value="1"/>
</dbReference>
<keyword evidence="5 7" id="KW-0472">Membrane</keyword>
<evidence type="ECO:0000256" key="5">
    <source>
        <dbReference type="ARBA" id="ARBA00023136"/>
    </source>
</evidence>
<evidence type="ECO:0000313" key="9">
    <source>
        <dbReference type="EMBL" id="KAJ6646402.1"/>
    </source>
</evidence>
<name>A0A9Q0S5Q9_9DIPT</name>
<feature type="region of interest" description="Disordered" evidence="6">
    <location>
        <begin position="149"/>
        <end position="175"/>
    </location>
</feature>
<dbReference type="Proteomes" id="UP001151699">
    <property type="component" value="Chromosome A"/>
</dbReference>
<feature type="compositionally biased region" description="Polar residues" evidence="6">
    <location>
        <begin position="166"/>
        <end position="175"/>
    </location>
</feature>
<sequence length="1018" mass="116662">MSEQLVPENRNRSRSKTPFHLRSQCDGENCNEAGHVHAPKKKSPTVTTITEEPESPAVSSKTTTNNVIVTRTVVHSTRSTDSNNFESQNSNQNSIQASLSSTIPIVTVPATTTTTTKVQTKSNQSDQRTVLKSKRILSSRTEINENIVNNAHERITAHSTPKKDSSGSSRISPNILENVNLNDHLPYKEYKEAGEYWKRYPKTDYTYSTTYSPFRREIKPGVIAMPNMSRRSLDHHQDRINEMALNNPTQESYIRSRYQSTYEKYKSSNNYIDSQDEVDEIDYRSTSNRYNREERSSIVKRFFTAIFTFIFACWHKTGRIFTSETDYRNVRYTRLNENRGIFSRAASSIKSTFLSIFRYIYLTIATIQFWDSCFLQSSNAERRGKKRFLLLLLLLLPLLLLAGLYHYYDKPLPMSNISSSAFSDYINENVYLDTSLRANETDQPTIAALHVSLPLFLQSIKTIGYDFAASTKSVKSFFDFNWNLPFIYHSHSTTNNFPHSTLLSDQQYADLIKHIDAYIEHIITQQSQTKQNLSPEANNILVASIVKENIRNYKYQLTLEDIERIANAVREKLRIEETESKLNIPLDQHREFIANVVKENVNLHLTAPKDDVNSDGGIDEILVKLFGSAKFIEIIDQEIVNHIEPHQQKIGVLENTIQFMADKLSDKTLENQDLKYSLDVLRRDHEQLLGNLNANENDIDIKLANLLKEVDLKFGTFQQNQFPIIDNHVKVILMDIMGYEFSSDKPGKVDLKKWIQNVFVAKTYLEQRLSELSLKFDKDLKAELDRSAVVLMKNVGEQIKSQTLLMIQNSMKSHEEGTVGALDELKIKDIVREVLAIYDADKTGLVDYALESAGGEVLSTRCTENYRAHYQLSIFGIPIPYNYQSNTPRTAISPTVQPGNCWSFQGFPGFLVLKLNTFVFVTGFTMEHIPKTLAPNGKIDSAPKNFSVWGLEHENDHEPIEFGKYTFLENGTSLQYFSVQNADEKKAFNVVELRIESNHGNQNYTCLYRFRVHGHPDT</sequence>
<keyword evidence="3 7" id="KW-1133">Transmembrane helix</keyword>
<feature type="transmembrane region" description="Helical" evidence="7">
    <location>
        <begin position="356"/>
        <end position="376"/>
    </location>
</feature>
<dbReference type="EMBL" id="WJQU01000001">
    <property type="protein sequence ID" value="KAJ6646402.1"/>
    <property type="molecule type" value="Genomic_DNA"/>
</dbReference>
<feature type="region of interest" description="Disordered" evidence="6">
    <location>
        <begin position="1"/>
        <end position="62"/>
    </location>
</feature>
<comment type="subcellular location">
    <subcellularLocation>
        <location evidence="1">Membrane</location>
    </subcellularLocation>
</comment>